<keyword evidence="2" id="KW-1185">Reference proteome</keyword>
<name>A0A6A6RS51_9PLEO</name>
<proteinExistence type="predicted"/>
<dbReference type="AlphaFoldDB" id="A0A6A6RS51"/>
<reference evidence="1" key="1">
    <citation type="journal article" date="2020" name="Stud. Mycol.">
        <title>101 Dothideomycetes genomes: a test case for predicting lifestyles and emergence of pathogens.</title>
        <authorList>
            <person name="Haridas S."/>
            <person name="Albert R."/>
            <person name="Binder M."/>
            <person name="Bloem J."/>
            <person name="Labutti K."/>
            <person name="Salamov A."/>
            <person name="Andreopoulos B."/>
            <person name="Baker S."/>
            <person name="Barry K."/>
            <person name="Bills G."/>
            <person name="Bluhm B."/>
            <person name="Cannon C."/>
            <person name="Castanera R."/>
            <person name="Culley D."/>
            <person name="Daum C."/>
            <person name="Ezra D."/>
            <person name="Gonzalez J."/>
            <person name="Henrissat B."/>
            <person name="Kuo A."/>
            <person name="Liang C."/>
            <person name="Lipzen A."/>
            <person name="Lutzoni F."/>
            <person name="Magnuson J."/>
            <person name="Mondo S."/>
            <person name="Nolan M."/>
            <person name="Ohm R."/>
            <person name="Pangilinan J."/>
            <person name="Park H.-J."/>
            <person name="Ramirez L."/>
            <person name="Alfaro M."/>
            <person name="Sun H."/>
            <person name="Tritt A."/>
            <person name="Yoshinaga Y."/>
            <person name="Zwiers L.-H."/>
            <person name="Turgeon B."/>
            <person name="Goodwin S."/>
            <person name="Spatafora J."/>
            <person name="Crous P."/>
            <person name="Grigoriev I."/>
        </authorList>
    </citation>
    <scope>NUCLEOTIDE SEQUENCE</scope>
    <source>
        <strain evidence="1">CBS 473.64</strain>
    </source>
</reference>
<evidence type="ECO:0000313" key="1">
    <source>
        <dbReference type="EMBL" id="KAF2638316.1"/>
    </source>
</evidence>
<dbReference type="EMBL" id="MU006790">
    <property type="protein sequence ID" value="KAF2638316.1"/>
    <property type="molecule type" value="Genomic_DNA"/>
</dbReference>
<evidence type="ECO:0000313" key="2">
    <source>
        <dbReference type="Proteomes" id="UP000799753"/>
    </source>
</evidence>
<organism evidence="1 2">
    <name type="scientific">Massarina eburnea CBS 473.64</name>
    <dbReference type="NCBI Taxonomy" id="1395130"/>
    <lineage>
        <taxon>Eukaryota</taxon>
        <taxon>Fungi</taxon>
        <taxon>Dikarya</taxon>
        <taxon>Ascomycota</taxon>
        <taxon>Pezizomycotina</taxon>
        <taxon>Dothideomycetes</taxon>
        <taxon>Pleosporomycetidae</taxon>
        <taxon>Pleosporales</taxon>
        <taxon>Massarineae</taxon>
        <taxon>Massarinaceae</taxon>
        <taxon>Massarina</taxon>
    </lineage>
</organism>
<accession>A0A6A6RS51</accession>
<protein>
    <submittedName>
        <fullName evidence="1">Uncharacterized protein</fullName>
    </submittedName>
</protein>
<gene>
    <name evidence="1" type="ORF">P280DRAFT_471431</name>
</gene>
<dbReference type="Proteomes" id="UP000799753">
    <property type="component" value="Unassembled WGS sequence"/>
</dbReference>
<sequence>MYSPRTHSHIIEASPLLRARRQDKPQTTYAGGKDWMATPRVLISAVGVGAGKRRWRKVLGGVTRRGARRRWRGPVRLNRSLFVPFFFGSSGACVDRLFL</sequence>